<evidence type="ECO:0000313" key="15">
    <source>
        <dbReference type="Proteomes" id="UP000179270"/>
    </source>
</evidence>
<dbReference type="SUPFAM" id="SSF52540">
    <property type="entry name" value="P-loop containing nucleoside triphosphate hydrolases"/>
    <property type="match status" value="1"/>
</dbReference>
<protein>
    <recommendedName>
        <fullName evidence="9">DNA 3'-5' helicase</fullName>
        <ecNumber evidence="9">5.6.2.4</ecNumber>
    </recommendedName>
</protein>
<dbReference type="GO" id="GO:0033202">
    <property type="term" value="C:DNA helicase complex"/>
    <property type="evidence" value="ECO:0007669"/>
    <property type="project" value="TreeGrafter"/>
</dbReference>
<gene>
    <name evidence="14" type="ORF">A3A74_03555</name>
</gene>
<accession>A0A1F7I703</accession>
<dbReference type="Gene3D" id="1.10.10.160">
    <property type="match status" value="1"/>
</dbReference>
<keyword evidence="7" id="KW-0413">Isomerase</keyword>
<dbReference type="PROSITE" id="PS51198">
    <property type="entry name" value="UVRD_HELICASE_ATP_BIND"/>
    <property type="match status" value="1"/>
</dbReference>
<keyword evidence="4 11" id="KW-0347">Helicase</keyword>
<proteinExistence type="inferred from homology"/>
<feature type="binding site" evidence="11">
    <location>
        <begin position="28"/>
        <end position="35"/>
    </location>
    <ligand>
        <name>ATP</name>
        <dbReference type="ChEBI" id="CHEBI:30616"/>
    </ligand>
</feature>
<evidence type="ECO:0000256" key="11">
    <source>
        <dbReference type="PROSITE-ProRule" id="PRU00560"/>
    </source>
</evidence>
<keyword evidence="2 11" id="KW-0547">Nucleotide-binding</keyword>
<comment type="catalytic activity">
    <reaction evidence="8">
        <text>Couples ATP hydrolysis with the unwinding of duplex DNA by translocating in the 3'-5' direction.</text>
        <dbReference type="EC" id="5.6.2.4"/>
    </reaction>
</comment>
<dbReference type="EMBL" id="MGAF01000056">
    <property type="protein sequence ID" value="OGK39144.1"/>
    <property type="molecule type" value="Genomic_DNA"/>
</dbReference>
<sequence>MSEDLFAELNSQQIEAVKHVNGPSIILAGAGSGKTRVLVYKVLNLIKNQHVFPMEIVMITFTNKAANEMKERMGLKKLGYVGTFHSFCCMLLRRDGHNLGIDTGFTIFDADDQFTLIKKILKSLDVKRFTPSFFLNRISAAKNQYIAPGRYLELFSDYSAPLVAEVYTKYETELRKNNALDFDDLIVEVVKLFLKHGAVLEKYQNKYKYLLVDEFQDTNYIQYLLTKLLAEKYKNITGVGDFSQSIYSWRGADMRNLEKFKEDFPDTKIFHLEQNYRSTQTILDFAYSVISKNQTHPILDLFTKNGQGEEIEYYNAENEEEEAIFIANKIQDLNDRLALPSFAVLYRTNAQSRVIEEAFLHYSLPYILIGGTRFYERKEIKDLLSYLRMIANPEDEISEDRIKKLGKRRFEKFVGFIKNNKSLKEMETADLMEKIFKETRYLELYNPDNEEDFARLENIKELKSVALRFPKLTEFLEQVALVESEYFEGEKKSNAKNGIRLMTLHQAKGLEFPVVFIAGVEEGILPHSRSVDDLHKLEEERRLFYVGITRAKQRLYITYANKRFIFGRGNYSVKSRFIETEENGSYS</sequence>
<evidence type="ECO:0000259" key="12">
    <source>
        <dbReference type="PROSITE" id="PS51198"/>
    </source>
</evidence>
<dbReference type="CDD" id="cd18807">
    <property type="entry name" value="SF1_C_UvrD"/>
    <property type="match status" value="1"/>
</dbReference>
<organism evidence="14 15">
    <name type="scientific">Candidatus Roizmanbacteria bacterium RIFCSPLOWO2_01_FULL_35_13</name>
    <dbReference type="NCBI Taxonomy" id="1802055"/>
    <lineage>
        <taxon>Bacteria</taxon>
        <taxon>Candidatus Roizmaniibacteriota</taxon>
    </lineage>
</organism>
<evidence type="ECO:0000256" key="10">
    <source>
        <dbReference type="ARBA" id="ARBA00048988"/>
    </source>
</evidence>
<dbReference type="STRING" id="1802055.A3A74_03555"/>
<evidence type="ECO:0000256" key="9">
    <source>
        <dbReference type="ARBA" id="ARBA00034808"/>
    </source>
</evidence>
<evidence type="ECO:0000256" key="4">
    <source>
        <dbReference type="ARBA" id="ARBA00022806"/>
    </source>
</evidence>
<dbReference type="Gene3D" id="3.40.50.300">
    <property type="entry name" value="P-loop containing nucleotide triphosphate hydrolases"/>
    <property type="match status" value="3"/>
</dbReference>
<dbReference type="InterPro" id="IPR014017">
    <property type="entry name" value="DNA_helicase_UvrD-like_C"/>
</dbReference>
<comment type="similarity">
    <text evidence="1">Belongs to the helicase family. UvrD subfamily.</text>
</comment>
<feature type="domain" description="UvrD-like helicase ATP-binding" evidence="12">
    <location>
        <begin position="7"/>
        <end position="279"/>
    </location>
</feature>
<dbReference type="InterPro" id="IPR027417">
    <property type="entry name" value="P-loop_NTPase"/>
</dbReference>
<evidence type="ECO:0000256" key="3">
    <source>
        <dbReference type="ARBA" id="ARBA00022801"/>
    </source>
</evidence>
<evidence type="ECO:0000313" key="14">
    <source>
        <dbReference type="EMBL" id="OGK39144.1"/>
    </source>
</evidence>
<dbReference type="GO" id="GO:0016887">
    <property type="term" value="F:ATP hydrolysis activity"/>
    <property type="evidence" value="ECO:0007669"/>
    <property type="project" value="RHEA"/>
</dbReference>
<dbReference type="GO" id="GO:0003677">
    <property type="term" value="F:DNA binding"/>
    <property type="evidence" value="ECO:0007669"/>
    <property type="project" value="UniProtKB-KW"/>
</dbReference>
<dbReference type="InterPro" id="IPR014016">
    <property type="entry name" value="UvrD-like_ATP-bd"/>
</dbReference>
<evidence type="ECO:0000256" key="8">
    <source>
        <dbReference type="ARBA" id="ARBA00034617"/>
    </source>
</evidence>
<name>A0A1F7I703_9BACT</name>
<dbReference type="Proteomes" id="UP000179270">
    <property type="component" value="Unassembled WGS sequence"/>
</dbReference>
<dbReference type="GO" id="GO:0043138">
    <property type="term" value="F:3'-5' DNA helicase activity"/>
    <property type="evidence" value="ECO:0007669"/>
    <property type="project" value="UniProtKB-EC"/>
</dbReference>
<dbReference type="AlphaFoldDB" id="A0A1F7I703"/>
<evidence type="ECO:0000256" key="7">
    <source>
        <dbReference type="ARBA" id="ARBA00023235"/>
    </source>
</evidence>
<comment type="catalytic activity">
    <reaction evidence="10">
        <text>ATP + H2O = ADP + phosphate + H(+)</text>
        <dbReference type="Rhea" id="RHEA:13065"/>
        <dbReference type="ChEBI" id="CHEBI:15377"/>
        <dbReference type="ChEBI" id="CHEBI:15378"/>
        <dbReference type="ChEBI" id="CHEBI:30616"/>
        <dbReference type="ChEBI" id="CHEBI:43474"/>
        <dbReference type="ChEBI" id="CHEBI:456216"/>
        <dbReference type="EC" id="5.6.2.4"/>
    </reaction>
</comment>
<feature type="domain" description="UvrD-like helicase C-terminal" evidence="13">
    <location>
        <begin position="280"/>
        <end position="509"/>
    </location>
</feature>
<dbReference type="PANTHER" id="PTHR11070:SF2">
    <property type="entry name" value="ATP-DEPENDENT DNA HELICASE SRS2"/>
    <property type="match status" value="1"/>
</dbReference>
<evidence type="ECO:0000256" key="1">
    <source>
        <dbReference type="ARBA" id="ARBA00009922"/>
    </source>
</evidence>
<dbReference type="Pfam" id="PF00580">
    <property type="entry name" value="UvrD-helicase"/>
    <property type="match status" value="1"/>
</dbReference>
<keyword evidence="6" id="KW-0238">DNA-binding</keyword>
<keyword evidence="5 11" id="KW-0067">ATP-binding</keyword>
<keyword evidence="3 11" id="KW-0378">Hydrolase</keyword>
<reference evidence="14 15" key="1">
    <citation type="journal article" date="2016" name="Nat. Commun.">
        <title>Thousands of microbial genomes shed light on interconnected biogeochemical processes in an aquifer system.</title>
        <authorList>
            <person name="Anantharaman K."/>
            <person name="Brown C.T."/>
            <person name="Hug L.A."/>
            <person name="Sharon I."/>
            <person name="Castelle C.J."/>
            <person name="Probst A.J."/>
            <person name="Thomas B.C."/>
            <person name="Singh A."/>
            <person name="Wilkins M.J."/>
            <person name="Karaoz U."/>
            <person name="Brodie E.L."/>
            <person name="Williams K.H."/>
            <person name="Hubbard S.S."/>
            <person name="Banfield J.F."/>
        </authorList>
    </citation>
    <scope>NUCLEOTIDE SEQUENCE [LARGE SCALE GENOMIC DNA]</scope>
</reference>
<evidence type="ECO:0000259" key="13">
    <source>
        <dbReference type="PROSITE" id="PS51217"/>
    </source>
</evidence>
<dbReference type="GO" id="GO:0005829">
    <property type="term" value="C:cytosol"/>
    <property type="evidence" value="ECO:0007669"/>
    <property type="project" value="TreeGrafter"/>
</dbReference>
<dbReference type="InterPro" id="IPR000212">
    <property type="entry name" value="DNA_helicase_UvrD/REP"/>
</dbReference>
<dbReference type="EC" id="5.6.2.4" evidence="9"/>
<dbReference type="PROSITE" id="PS51217">
    <property type="entry name" value="UVRD_HELICASE_CTER"/>
    <property type="match status" value="1"/>
</dbReference>
<evidence type="ECO:0000256" key="6">
    <source>
        <dbReference type="ARBA" id="ARBA00023125"/>
    </source>
</evidence>
<dbReference type="InterPro" id="IPR013986">
    <property type="entry name" value="DExx_box_DNA_helicase_dom_sf"/>
</dbReference>
<dbReference type="GO" id="GO:0000725">
    <property type="term" value="P:recombinational repair"/>
    <property type="evidence" value="ECO:0007669"/>
    <property type="project" value="TreeGrafter"/>
</dbReference>
<comment type="caution">
    <text evidence="14">The sequence shown here is derived from an EMBL/GenBank/DDBJ whole genome shotgun (WGS) entry which is preliminary data.</text>
</comment>
<evidence type="ECO:0000256" key="2">
    <source>
        <dbReference type="ARBA" id="ARBA00022741"/>
    </source>
</evidence>
<dbReference type="Gene3D" id="1.10.486.10">
    <property type="entry name" value="PCRA, domain 4"/>
    <property type="match status" value="2"/>
</dbReference>
<dbReference type="CDD" id="cd17932">
    <property type="entry name" value="DEXQc_UvrD"/>
    <property type="match status" value="1"/>
</dbReference>
<dbReference type="GO" id="GO:0005524">
    <property type="term" value="F:ATP binding"/>
    <property type="evidence" value="ECO:0007669"/>
    <property type="project" value="UniProtKB-UniRule"/>
</dbReference>
<dbReference type="PANTHER" id="PTHR11070">
    <property type="entry name" value="UVRD / RECB / PCRA DNA HELICASE FAMILY MEMBER"/>
    <property type="match status" value="1"/>
</dbReference>
<dbReference type="Pfam" id="PF13361">
    <property type="entry name" value="UvrD_C"/>
    <property type="match status" value="2"/>
</dbReference>
<evidence type="ECO:0000256" key="5">
    <source>
        <dbReference type="ARBA" id="ARBA00022840"/>
    </source>
</evidence>